<proteinExistence type="predicted"/>
<feature type="region of interest" description="Disordered" evidence="1">
    <location>
        <begin position="1"/>
        <end position="95"/>
    </location>
</feature>
<evidence type="ECO:0000313" key="3">
    <source>
        <dbReference type="Proteomes" id="UP000243723"/>
    </source>
</evidence>
<comment type="caution">
    <text evidence="2">The sequence shown here is derived from an EMBL/GenBank/DDBJ whole genome shotgun (WGS) entry which is preliminary data.</text>
</comment>
<dbReference type="AlphaFoldDB" id="A0A2P7YW48"/>
<accession>A0A2P7YW48</accession>
<name>A0A2P7YW48_9PEZI</name>
<dbReference type="Gene3D" id="3.40.50.300">
    <property type="entry name" value="P-loop containing nucleotide triphosphate hydrolases"/>
    <property type="match status" value="1"/>
</dbReference>
<dbReference type="InterPro" id="IPR027417">
    <property type="entry name" value="P-loop_NTPase"/>
</dbReference>
<dbReference type="EMBL" id="NHZQ01000363">
    <property type="protein sequence ID" value="PSK40201.1"/>
    <property type="molecule type" value="Genomic_DNA"/>
</dbReference>
<feature type="compositionally biased region" description="Basic residues" evidence="1">
    <location>
        <begin position="16"/>
        <end position="32"/>
    </location>
</feature>
<gene>
    <name evidence="2" type="ORF">B9Z65_8141</name>
</gene>
<feature type="compositionally biased region" description="Basic residues" evidence="1">
    <location>
        <begin position="50"/>
        <end position="59"/>
    </location>
</feature>
<evidence type="ECO:0000256" key="1">
    <source>
        <dbReference type="SAM" id="MobiDB-lite"/>
    </source>
</evidence>
<reference evidence="2 3" key="1">
    <citation type="submission" date="2017-05" db="EMBL/GenBank/DDBJ databases">
        <title>Draft genome sequence of Elsinoe australis.</title>
        <authorList>
            <person name="Cheng Q."/>
        </authorList>
    </citation>
    <scope>NUCLEOTIDE SEQUENCE [LARGE SCALE GENOMIC DNA]</scope>
    <source>
        <strain evidence="2 3">NL1</strain>
    </source>
</reference>
<protein>
    <submittedName>
        <fullName evidence="2">Uncharacterized protein</fullName>
    </submittedName>
</protein>
<keyword evidence="3" id="KW-1185">Reference proteome</keyword>
<evidence type="ECO:0000313" key="2">
    <source>
        <dbReference type="EMBL" id="PSK40201.1"/>
    </source>
</evidence>
<dbReference type="Proteomes" id="UP000243723">
    <property type="component" value="Unassembled WGS sequence"/>
</dbReference>
<organism evidence="2 3">
    <name type="scientific">Elsinoe australis</name>
    <dbReference type="NCBI Taxonomy" id="40998"/>
    <lineage>
        <taxon>Eukaryota</taxon>
        <taxon>Fungi</taxon>
        <taxon>Dikarya</taxon>
        <taxon>Ascomycota</taxon>
        <taxon>Pezizomycotina</taxon>
        <taxon>Dothideomycetes</taxon>
        <taxon>Dothideomycetidae</taxon>
        <taxon>Myriangiales</taxon>
        <taxon>Elsinoaceae</taxon>
        <taxon>Elsinoe</taxon>
    </lineage>
</organism>
<sequence>MAPKLKSKATGAGNLKGKRPSKINKQASRTKKTATDLSDIEEDGKPPAKTSKRISKRKKTAIDDSEDEEDEKPPAKTTRRSAKMMPQKIKDKQTEIDQLRNRQKELEKEVSGLEDDLEEVMEERDQAKNELRTLKIKHEDLEEKVAALSHQNASYRQTIWANRPTQDFIADDVLKSNINDLFNDIMSWGYDVFEMYSNGVELKRHDDIDWLDKWMPFCYETRIRTYRLHSIFCLISTTFSRHHKRHGPFGPSKDTTPNQWASAAKKIKRSTDPQTYQRWLVQTHAIISKADPDFFVRKRDESATALKARIIDNLEKGTDAVLNDNMLNGLKETVEQAVVLSEKLNFHPATYRLGFKHTAVLTRSNLVPFDPADHKDCGPGSKPVSVTGFIFPCLAKLTTESGEVFEKVRVINQEKVLTSMPRLTSG</sequence>